<evidence type="ECO:0000313" key="3">
    <source>
        <dbReference type="EMBL" id="TBU55522.1"/>
    </source>
</evidence>
<dbReference type="EMBL" id="ML145167">
    <property type="protein sequence ID" value="TBU55522.1"/>
    <property type="molecule type" value="Genomic_DNA"/>
</dbReference>
<feature type="region of interest" description="Disordered" evidence="1">
    <location>
        <begin position="305"/>
        <end position="327"/>
    </location>
</feature>
<dbReference type="Proteomes" id="UP000292957">
    <property type="component" value="Unassembled WGS sequence"/>
</dbReference>
<dbReference type="Proteomes" id="UP000292082">
    <property type="component" value="Unassembled WGS sequence"/>
</dbReference>
<dbReference type="EMBL" id="ML143491">
    <property type="protein sequence ID" value="TBU23950.1"/>
    <property type="molecule type" value="Genomic_DNA"/>
</dbReference>
<dbReference type="OrthoDB" id="3167300at2759"/>
<protein>
    <recommendedName>
        <fullName evidence="5">F-box domain-containing protein</fullName>
    </recommendedName>
</protein>
<dbReference type="AlphaFoldDB" id="A0A4Q9PMP3"/>
<dbReference type="OMA" id="LLMRFDH"/>
<feature type="compositionally biased region" description="Acidic residues" evidence="1">
    <location>
        <begin position="305"/>
        <end position="316"/>
    </location>
</feature>
<evidence type="ECO:0000313" key="2">
    <source>
        <dbReference type="EMBL" id="TBU23950.1"/>
    </source>
</evidence>
<accession>A0A4Q9PMP3</accession>
<evidence type="ECO:0000256" key="1">
    <source>
        <dbReference type="SAM" id="MobiDB-lite"/>
    </source>
</evidence>
<gene>
    <name evidence="3" type="ORF">BD310DRAFT_682659</name>
    <name evidence="2" type="ORF">BD311DRAFT_672810</name>
</gene>
<proteinExistence type="predicted"/>
<keyword evidence="4" id="KW-1185">Reference proteome</keyword>
<evidence type="ECO:0000313" key="4">
    <source>
        <dbReference type="Proteomes" id="UP000292082"/>
    </source>
</evidence>
<name>A0A4Q9PMP3_9APHY</name>
<reference evidence="3 4" key="1">
    <citation type="submission" date="2019-01" db="EMBL/GenBank/DDBJ databases">
        <title>Draft genome sequences of three monokaryotic isolates of the white-rot basidiomycete fungus Dichomitus squalens.</title>
        <authorList>
            <consortium name="DOE Joint Genome Institute"/>
            <person name="Lopez S.C."/>
            <person name="Andreopoulos B."/>
            <person name="Pangilinan J."/>
            <person name="Lipzen A."/>
            <person name="Riley R."/>
            <person name="Ahrendt S."/>
            <person name="Ng V."/>
            <person name="Barry K."/>
            <person name="Daum C."/>
            <person name="Grigoriev I.V."/>
            <person name="Hilden K.S."/>
            <person name="Makela M.R."/>
            <person name="de Vries R.P."/>
        </authorList>
    </citation>
    <scope>NUCLEOTIDE SEQUENCE [LARGE SCALE GENOMIC DNA]</scope>
    <source>
        <strain evidence="3 4">CBS 464.89</strain>
        <strain evidence="2">OM18370.1</strain>
    </source>
</reference>
<evidence type="ECO:0008006" key="5">
    <source>
        <dbReference type="Google" id="ProtNLM"/>
    </source>
</evidence>
<organism evidence="3 4">
    <name type="scientific">Dichomitus squalens</name>
    <dbReference type="NCBI Taxonomy" id="114155"/>
    <lineage>
        <taxon>Eukaryota</taxon>
        <taxon>Fungi</taxon>
        <taxon>Dikarya</taxon>
        <taxon>Basidiomycota</taxon>
        <taxon>Agaricomycotina</taxon>
        <taxon>Agaricomycetes</taxon>
        <taxon>Polyporales</taxon>
        <taxon>Polyporaceae</taxon>
        <taxon>Dichomitus</taxon>
    </lineage>
</organism>
<sequence>METFTRQAQLPTELLRQIVLEYVSTYDEGRKFEEPRHSYKPPWSSVEPLTLASKVLRQLALEAWFEVYYVRTPDDLLHAWPEFELWTKELHCVELGTDLRILPVQWDFRAFHRLRKLRIDFDPMQSNAMLLMRFDHPRHIASQIQELEIYDISWPSPMAIHLIADAFPRLRTLKLSQDLMWCNLCNICRFSTFRDHPPEEITYDKSVGLPSHYATYLRPLIKLEDVVLTVGYGLGGSYSLSENNGILWTGECDACMDMMFSVGDFRQDWVEKKKTMMRPPSLKTVKWRFRYKNVLDVVVDLDEDEDEVAQTADESDAGNLTIPGSDE</sequence>